<feature type="region of interest" description="Disordered" evidence="4">
    <location>
        <begin position="68"/>
        <end position="118"/>
    </location>
</feature>
<evidence type="ECO:0000313" key="7">
    <source>
        <dbReference type="Proteomes" id="UP000295164"/>
    </source>
</evidence>
<comment type="caution">
    <text evidence="6">The sequence shown here is derived from an EMBL/GenBank/DDBJ whole genome shotgun (WGS) entry which is preliminary data.</text>
</comment>
<feature type="compositionally biased region" description="Polar residues" evidence="4">
    <location>
        <begin position="10"/>
        <end position="25"/>
    </location>
</feature>
<reference evidence="6 7" key="1">
    <citation type="submission" date="2019-03" db="EMBL/GenBank/DDBJ databases">
        <authorList>
            <person name="Kim M.K.M."/>
        </authorList>
    </citation>
    <scope>NUCLEOTIDE SEQUENCE [LARGE SCALE GENOMIC DNA]</scope>
    <source>
        <strain evidence="6 7">17J68-15</strain>
    </source>
</reference>
<dbReference type="InterPro" id="IPR019734">
    <property type="entry name" value="TPR_rpt"/>
</dbReference>
<dbReference type="Proteomes" id="UP000295164">
    <property type="component" value="Unassembled WGS sequence"/>
</dbReference>
<evidence type="ECO:0000256" key="5">
    <source>
        <dbReference type="SAM" id="SignalP"/>
    </source>
</evidence>
<dbReference type="SUPFAM" id="SSF48452">
    <property type="entry name" value="TPR-like"/>
    <property type="match status" value="1"/>
</dbReference>
<feature type="repeat" description="TPR" evidence="3">
    <location>
        <begin position="308"/>
        <end position="341"/>
    </location>
</feature>
<dbReference type="AlphaFoldDB" id="A0A4R4E132"/>
<dbReference type="OrthoDB" id="661728at2"/>
<keyword evidence="7" id="KW-1185">Reference proteome</keyword>
<dbReference type="EMBL" id="SKFH01000029">
    <property type="protein sequence ID" value="TCZ68261.1"/>
    <property type="molecule type" value="Genomic_DNA"/>
</dbReference>
<dbReference type="PANTHER" id="PTHR44943">
    <property type="entry name" value="CELLULOSE SYNTHASE OPERON PROTEIN C"/>
    <property type="match status" value="1"/>
</dbReference>
<sequence length="485" mass="52062">MRTALRPVKSATTTACGCSPASSSLAARPGSASGPPFIKNATARCIPATACTTASAASTTTITTSKIITPAASGDLPPPKIPGAPGRSKSASSNTGSNSDGPAGPGKAGAHQPAGRPSAAISEYNKQHGLRFRNGRNELSFPSKLHVMRKQLLLLALLGASCAVGAQTTATVTTSDTSYTLDEAATKQILAQLKIDTARFLNESAAGACTCVDSVAKLGKQKQELLNAIHSCLAQASIGYQGAMKVYHSMEQPGKEIIVSTDPNDPGFRTYYYIVENRTRNECASLKRLLVTNDDVTSESSYSNNKKSREAYTKGTGFMEAQNYPEAIKWLEKAVQTDPEFAFAWDNLGLCYRRSNKLEKAVNAYRTSIKVDSMGRTPLMNLPVALGLLGRADEAVAAYQLLLSRYPGDPEAYYGIGQILLTIKKDYPAALDNLCQAYLLYIKMKSPYRSDAESLISQAYRSMKSAGQEAEFDRILARYQLTPDK</sequence>
<evidence type="ECO:0000256" key="4">
    <source>
        <dbReference type="SAM" id="MobiDB-lite"/>
    </source>
</evidence>
<dbReference type="InterPro" id="IPR051685">
    <property type="entry name" value="Ycf3/AcsC/BcsC/TPR_MFPF"/>
</dbReference>
<evidence type="ECO:0000256" key="3">
    <source>
        <dbReference type="PROSITE-ProRule" id="PRU00339"/>
    </source>
</evidence>
<evidence type="ECO:0000256" key="1">
    <source>
        <dbReference type="ARBA" id="ARBA00022737"/>
    </source>
</evidence>
<dbReference type="InterPro" id="IPR011990">
    <property type="entry name" value="TPR-like_helical_dom_sf"/>
</dbReference>
<dbReference type="PROSITE" id="PS50005">
    <property type="entry name" value="TPR"/>
    <property type="match status" value="2"/>
</dbReference>
<keyword evidence="2 3" id="KW-0802">TPR repeat</keyword>
<feature type="chain" id="PRO_5020600924" evidence="5">
    <location>
        <begin position="27"/>
        <end position="485"/>
    </location>
</feature>
<dbReference type="Gene3D" id="1.25.40.10">
    <property type="entry name" value="Tetratricopeptide repeat domain"/>
    <property type="match status" value="1"/>
</dbReference>
<dbReference type="Pfam" id="PF13432">
    <property type="entry name" value="TPR_16"/>
    <property type="match status" value="2"/>
</dbReference>
<feature type="repeat" description="TPR" evidence="3">
    <location>
        <begin position="342"/>
        <end position="375"/>
    </location>
</feature>
<accession>A0A4R4E132</accession>
<keyword evidence="5" id="KW-0732">Signal</keyword>
<dbReference type="SMART" id="SM00028">
    <property type="entry name" value="TPR"/>
    <property type="match status" value="4"/>
</dbReference>
<organism evidence="6 7">
    <name type="scientific">Flaviaesturariibacter aridisoli</name>
    <dbReference type="NCBI Taxonomy" id="2545761"/>
    <lineage>
        <taxon>Bacteria</taxon>
        <taxon>Pseudomonadati</taxon>
        <taxon>Bacteroidota</taxon>
        <taxon>Chitinophagia</taxon>
        <taxon>Chitinophagales</taxon>
        <taxon>Chitinophagaceae</taxon>
        <taxon>Flaviaestuariibacter</taxon>
    </lineage>
</organism>
<dbReference type="PANTHER" id="PTHR44943:SF8">
    <property type="entry name" value="TPR REPEAT-CONTAINING PROTEIN MJ0263"/>
    <property type="match status" value="1"/>
</dbReference>
<feature type="signal peptide" evidence="5">
    <location>
        <begin position="1"/>
        <end position="26"/>
    </location>
</feature>
<protein>
    <submittedName>
        <fullName evidence="6">Tetratricopeptide repeat protein</fullName>
    </submittedName>
</protein>
<keyword evidence="1" id="KW-0677">Repeat</keyword>
<feature type="region of interest" description="Disordered" evidence="4">
    <location>
        <begin position="1"/>
        <end position="31"/>
    </location>
</feature>
<name>A0A4R4E132_9BACT</name>
<feature type="compositionally biased region" description="Low complexity" evidence="4">
    <location>
        <begin position="88"/>
        <end position="99"/>
    </location>
</feature>
<evidence type="ECO:0000313" key="6">
    <source>
        <dbReference type="EMBL" id="TCZ68261.1"/>
    </source>
</evidence>
<gene>
    <name evidence="6" type="ORF">E0486_14400</name>
</gene>
<evidence type="ECO:0000256" key="2">
    <source>
        <dbReference type="ARBA" id="ARBA00022803"/>
    </source>
</evidence>
<proteinExistence type="predicted"/>